<reference evidence="3" key="1">
    <citation type="submission" date="2017-03" db="EMBL/GenBank/DDBJ databases">
        <title>Phytopthora megakarya and P. palmivora, two closely related causual agents of cacao black pod achieved similar genome size and gene model numbers by different mechanisms.</title>
        <authorList>
            <person name="Ali S."/>
            <person name="Shao J."/>
            <person name="Larry D.J."/>
            <person name="Kronmiller B."/>
            <person name="Shen D."/>
            <person name="Strem M.D."/>
            <person name="Melnick R.L."/>
            <person name="Guiltinan M.J."/>
            <person name="Tyler B.M."/>
            <person name="Meinhardt L.W."/>
            <person name="Bailey B.A."/>
        </authorList>
    </citation>
    <scope>NUCLEOTIDE SEQUENCE [LARGE SCALE GENOMIC DNA]</scope>
    <source>
        <strain evidence="3">zdho120</strain>
    </source>
</reference>
<dbReference type="Proteomes" id="UP000198211">
    <property type="component" value="Unassembled WGS sequence"/>
</dbReference>
<gene>
    <name evidence="2" type="ORF">PHMEG_00031601</name>
</gene>
<evidence type="ECO:0000313" key="2">
    <source>
        <dbReference type="EMBL" id="OWY97781.1"/>
    </source>
</evidence>
<feature type="compositionally biased region" description="Low complexity" evidence="1">
    <location>
        <begin position="56"/>
        <end position="71"/>
    </location>
</feature>
<organism evidence="2 3">
    <name type="scientific">Phytophthora megakarya</name>
    <dbReference type="NCBI Taxonomy" id="4795"/>
    <lineage>
        <taxon>Eukaryota</taxon>
        <taxon>Sar</taxon>
        <taxon>Stramenopiles</taxon>
        <taxon>Oomycota</taxon>
        <taxon>Peronosporomycetes</taxon>
        <taxon>Peronosporales</taxon>
        <taxon>Peronosporaceae</taxon>
        <taxon>Phytophthora</taxon>
    </lineage>
</organism>
<dbReference type="OrthoDB" id="91990at2759"/>
<feature type="compositionally biased region" description="Low complexity" evidence="1">
    <location>
        <begin position="80"/>
        <end position="89"/>
    </location>
</feature>
<feature type="compositionally biased region" description="Gly residues" evidence="1">
    <location>
        <begin position="1"/>
        <end position="11"/>
    </location>
</feature>
<feature type="region of interest" description="Disordered" evidence="1">
    <location>
        <begin position="1"/>
        <end position="95"/>
    </location>
</feature>
<evidence type="ECO:0008006" key="4">
    <source>
        <dbReference type="Google" id="ProtNLM"/>
    </source>
</evidence>
<proteinExistence type="predicted"/>
<accession>A0A225UXV1</accession>
<name>A0A225UXV1_9STRA</name>
<keyword evidence="3" id="KW-1185">Reference proteome</keyword>
<dbReference type="EMBL" id="NBNE01010074">
    <property type="protein sequence ID" value="OWY97781.1"/>
    <property type="molecule type" value="Genomic_DNA"/>
</dbReference>
<protein>
    <recommendedName>
        <fullName evidence="4">CCHC-type domain-containing protein</fullName>
    </recommendedName>
</protein>
<evidence type="ECO:0000313" key="3">
    <source>
        <dbReference type="Proteomes" id="UP000198211"/>
    </source>
</evidence>
<sequence length="218" mass="23896">MPHVRGSGGGISQELAPTIEPDYQDQMGGPTRELPNAILRSGQRRSVFGSKFRQKVPTSAPTAPARAAVRAIQTRDPSSESDGVSGSDGSDSEGDLRRIFLAAAEEKLISAGGARSRSIPTESGGWNPDLGSAQPRRQRSSRPRPLFSLKHTDLDCWKRLTCEKCGKRGHPKDRCLYACRGCGDVHEAGECPMEEIYYQISKWYDPTRHAGLFPEQVE</sequence>
<comment type="caution">
    <text evidence="2">The sequence shown here is derived from an EMBL/GenBank/DDBJ whole genome shotgun (WGS) entry which is preliminary data.</text>
</comment>
<evidence type="ECO:0000256" key="1">
    <source>
        <dbReference type="SAM" id="MobiDB-lite"/>
    </source>
</evidence>
<feature type="region of interest" description="Disordered" evidence="1">
    <location>
        <begin position="111"/>
        <end position="144"/>
    </location>
</feature>
<dbReference type="AlphaFoldDB" id="A0A225UXV1"/>